<keyword evidence="1" id="KW-0472">Membrane</keyword>
<keyword evidence="1" id="KW-0812">Transmembrane</keyword>
<protein>
    <submittedName>
        <fullName evidence="2">Uncharacterized protein</fullName>
    </submittedName>
</protein>
<name>A0ABW3K462_9BACT</name>
<gene>
    <name evidence="2" type="ORF">ACFQ21_13135</name>
</gene>
<reference evidence="3" key="1">
    <citation type="journal article" date="2019" name="Int. J. Syst. Evol. Microbiol.">
        <title>The Global Catalogue of Microorganisms (GCM) 10K type strain sequencing project: providing services to taxonomists for standard genome sequencing and annotation.</title>
        <authorList>
            <consortium name="The Broad Institute Genomics Platform"/>
            <consortium name="The Broad Institute Genome Sequencing Center for Infectious Disease"/>
            <person name="Wu L."/>
            <person name="Ma J."/>
        </authorList>
    </citation>
    <scope>NUCLEOTIDE SEQUENCE [LARGE SCALE GENOMIC DNA]</scope>
    <source>
        <strain evidence="3">CCUG 58938</strain>
    </source>
</reference>
<dbReference type="RefSeq" id="WP_377579662.1">
    <property type="nucleotide sequence ID" value="NZ_JBHTKA010000004.1"/>
</dbReference>
<keyword evidence="1" id="KW-1133">Transmembrane helix</keyword>
<dbReference type="Proteomes" id="UP001597112">
    <property type="component" value="Unassembled WGS sequence"/>
</dbReference>
<sequence>MQHLLYRLLYRQHFLNTEGIKYFADRCTNKYIGIGAVKQTNILTTYIKVLNQEREKRRQQFLECEDSDRMDDGSFALRRRKSARMKLVVYVTILFEIFLNYISTLIFIQGDGLLYILVRWGLAIILALAAMLVTDGILTKLLPEESVRIKGNSSNHEDDESYIRNAKTKRYIGLVILPILLIAVEVAIIGVSRERAIDIEGGRSGNILFYGFILLSMALPVIAGYFKWDSEQHGKLFQNTLNYYRAEKMLHILDLIIIANMKDVKEVVENSIRKAWEKFSRFKLYKENYNARKNIPREDISGHYATDLDSFKENAFNHFGSEVKDILYELEPVSKNVHEPAAAGR</sequence>
<evidence type="ECO:0000313" key="3">
    <source>
        <dbReference type="Proteomes" id="UP001597112"/>
    </source>
</evidence>
<evidence type="ECO:0000313" key="2">
    <source>
        <dbReference type="EMBL" id="MFD1000260.1"/>
    </source>
</evidence>
<comment type="caution">
    <text evidence="2">The sequence shown here is derived from an EMBL/GenBank/DDBJ whole genome shotgun (WGS) entry which is preliminary data.</text>
</comment>
<feature type="transmembrane region" description="Helical" evidence="1">
    <location>
        <begin position="87"/>
        <end position="108"/>
    </location>
</feature>
<organism evidence="2 3">
    <name type="scientific">Ohtaekwangia kribbensis</name>
    <dbReference type="NCBI Taxonomy" id="688913"/>
    <lineage>
        <taxon>Bacteria</taxon>
        <taxon>Pseudomonadati</taxon>
        <taxon>Bacteroidota</taxon>
        <taxon>Cytophagia</taxon>
        <taxon>Cytophagales</taxon>
        <taxon>Fulvivirgaceae</taxon>
        <taxon>Ohtaekwangia</taxon>
    </lineage>
</organism>
<feature type="transmembrane region" description="Helical" evidence="1">
    <location>
        <begin position="171"/>
        <end position="192"/>
    </location>
</feature>
<proteinExistence type="predicted"/>
<accession>A0ABW3K462</accession>
<dbReference type="EMBL" id="JBHTKA010000004">
    <property type="protein sequence ID" value="MFD1000260.1"/>
    <property type="molecule type" value="Genomic_DNA"/>
</dbReference>
<feature type="transmembrane region" description="Helical" evidence="1">
    <location>
        <begin position="114"/>
        <end position="133"/>
    </location>
</feature>
<keyword evidence="3" id="KW-1185">Reference proteome</keyword>
<feature type="transmembrane region" description="Helical" evidence="1">
    <location>
        <begin position="207"/>
        <end position="226"/>
    </location>
</feature>
<evidence type="ECO:0000256" key="1">
    <source>
        <dbReference type="SAM" id="Phobius"/>
    </source>
</evidence>